<name>A0ABT6FPW2_9FLAO</name>
<evidence type="ECO:0000313" key="2">
    <source>
        <dbReference type="EMBL" id="MDG3585296.1"/>
    </source>
</evidence>
<organism evidence="2 3">
    <name type="scientific">Galbibacter pacificus</name>
    <dbReference type="NCBI Taxonomy" id="2996052"/>
    <lineage>
        <taxon>Bacteria</taxon>
        <taxon>Pseudomonadati</taxon>
        <taxon>Bacteroidota</taxon>
        <taxon>Flavobacteriia</taxon>
        <taxon>Flavobacteriales</taxon>
        <taxon>Flavobacteriaceae</taxon>
        <taxon>Galbibacter</taxon>
    </lineage>
</organism>
<sequence>MILYTLTFLWGLLFIWLRKKLNYPLWSRLHVDAIDAEEILRYKFKNTRHYAKVLNGLNEEVGNSTLQDAKSIIAKAVVLAEDNSETNSQNTILPPSERRDWSGVLIFLLILFIPVFANLYRLASNTAY</sequence>
<keyword evidence="1" id="KW-0812">Transmembrane</keyword>
<comment type="caution">
    <text evidence="2">The sequence shown here is derived from an EMBL/GenBank/DDBJ whole genome shotgun (WGS) entry which is preliminary data.</text>
</comment>
<evidence type="ECO:0000256" key="1">
    <source>
        <dbReference type="SAM" id="Phobius"/>
    </source>
</evidence>
<reference evidence="2" key="1">
    <citation type="submission" date="2022-11" db="EMBL/GenBank/DDBJ databases">
        <title>High-quality draft genome sequence of Galbibacter sp. strain CMA-7.</title>
        <authorList>
            <person name="Wei L."/>
            <person name="Dong C."/>
            <person name="Shao Z."/>
        </authorList>
    </citation>
    <scope>NUCLEOTIDE SEQUENCE</scope>
    <source>
        <strain evidence="2">CMA-7</strain>
    </source>
</reference>
<proteinExistence type="predicted"/>
<keyword evidence="1" id="KW-0472">Membrane</keyword>
<dbReference type="EMBL" id="JAPMUA010000002">
    <property type="protein sequence ID" value="MDG3585296.1"/>
    <property type="molecule type" value="Genomic_DNA"/>
</dbReference>
<keyword evidence="3" id="KW-1185">Reference proteome</keyword>
<dbReference type="RefSeq" id="WP_277899434.1">
    <property type="nucleotide sequence ID" value="NZ_JAPMUA010000002.1"/>
</dbReference>
<gene>
    <name evidence="2" type="ORF">OSR52_05395</name>
</gene>
<protein>
    <submittedName>
        <fullName evidence="2">Uncharacterized protein</fullName>
    </submittedName>
</protein>
<keyword evidence="1" id="KW-1133">Transmembrane helix</keyword>
<evidence type="ECO:0000313" key="3">
    <source>
        <dbReference type="Proteomes" id="UP001153642"/>
    </source>
</evidence>
<accession>A0ABT6FPW2</accession>
<dbReference type="Proteomes" id="UP001153642">
    <property type="component" value="Unassembled WGS sequence"/>
</dbReference>
<feature type="transmembrane region" description="Helical" evidence="1">
    <location>
        <begin position="101"/>
        <end position="120"/>
    </location>
</feature>